<proteinExistence type="predicted"/>
<evidence type="ECO:0000313" key="3">
    <source>
        <dbReference type="Proteomes" id="UP000230233"/>
    </source>
</evidence>
<dbReference type="STRING" id="1611254.A0A2G5SL46"/>
<dbReference type="Proteomes" id="UP000230233">
    <property type="component" value="Chromosome X"/>
</dbReference>
<organism evidence="2 3">
    <name type="scientific">Caenorhabditis nigoni</name>
    <dbReference type="NCBI Taxonomy" id="1611254"/>
    <lineage>
        <taxon>Eukaryota</taxon>
        <taxon>Metazoa</taxon>
        <taxon>Ecdysozoa</taxon>
        <taxon>Nematoda</taxon>
        <taxon>Chromadorea</taxon>
        <taxon>Rhabditida</taxon>
        <taxon>Rhabditina</taxon>
        <taxon>Rhabditomorpha</taxon>
        <taxon>Rhabditoidea</taxon>
        <taxon>Rhabditidae</taxon>
        <taxon>Peloderinae</taxon>
        <taxon>Caenorhabditis</taxon>
    </lineage>
</organism>
<dbReference type="EMBL" id="PDUG01000006">
    <property type="protein sequence ID" value="PIC15814.1"/>
    <property type="molecule type" value="Genomic_DNA"/>
</dbReference>
<accession>A0A2G5SL46</accession>
<keyword evidence="3" id="KW-1185">Reference proteome</keyword>
<feature type="region of interest" description="Disordered" evidence="1">
    <location>
        <begin position="1"/>
        <end position="21"/>
    </location>
</feature>
<reference evidence="3" key="1">
    <citation type="submission" date="2017-10" db="EMBL/GenBank/DDBJ databases">
        <title>Rapid genome shrinkage in a self-fertile nematode reveals novel sperm competition proteins.</title>
        <authorList>
            <person name="Yin D."/>
            <person name="Schwarz E.M."/>
            <person name="Thomas C.G."/>
            <person name="Felde R.L."/>
            <person name="Korf I.F."/>
            <person name="Cutter A.D."/>
            <person name="Schartner C.M."/>
            <person name="Ralston E.J."/>
            <person name="Meyer B.J."/>
            <person name="Haag E.S."/>
        </authorList>
    </citation>
    <scope>NUCLEOTIDE SEQUENCE [LARGE SCALE GENOMIC DNA]</scope>
    <source>
        <strain evidence="3">JU1422</strain>
    </source>
</reference>
<evidence type="ECO:0000313" key="2">
    <source>
        <dbReference type="EMBL" id="PIC15814.1"/>
    </source>
</evidence>
<name>A0A2G5SL46_9PELO</name>
<gene>
    <name evidence="2" type="primary">Cnig_chr_X.g22645</name>
    <name evidence="2" type="ORF">B9Z55_022645</name>
</gene>
<protein>
    <submittedName>
        <fullName evidence="2">Uncharacterized protein</fullName>
    </submittedName>
</protein>
<sequence>MAKTAQTRSNRHCPNPTHKCGSSRLGDTVKLVKVKHTVVAYERRNRVRRLIRHGIPTMKFDKFVIGSRITLQKQEQCDRKTFVSRFPSPRQRWLCEVFTKDNELLSKLMTT</sequence>
<dbReference type="AlphaFoldDB" id="A0A2G5SL46"/>
<evidence type="ECO:0000256" key="1">
    <source>
        <dbReference type="SAM" id="MobiDB-lite"/>
    </source>
</evidence>
<comment type="caution">
    <text evidence="2">The sequence shown here is derived from an EMBL/GenBank/DDBJ whole genome shotgun (WGS) entry which is preliminary data.</text>
</comment>